<sequence>MNRRAFMGAWRKEWKMMKHSFAFILFIAMLLVIGMFGVTTELESGFTSLGVGVFMFPAYFLLSLNTEALQMQQFLHMNKSLHNVILAKFLNGLLLTVSYAFVMGIILFIINQINGQIPAAEFVINLILLVTNILLLTVFPTMIIFLVWSLYHVVRKFHTAIGIIAIILFLYVFNEGFRAFDDTALYDALTNWGTVTWETGFPVVDFGTYSAFPLTSSGDIQFQSGTILFYAFLCLIFYLISMYLLERKVEV</sequence>
<feature type="transmembrane region" description="Helical" evidence="1">
    <location>
        <begin position="85"/>
        <end position="110"/>
    </location>
</feature>
<evidence type="ECO:0000256" key="1">
    <source>
        <dbReference type="SAM" id="Phobius"/>
    </source>
</evidence>
<keyword evidence="1" id="KW-0812">Transmembrane</keyword>
<dbReference type="RefSeq" id="WP_343842733.1">
    <property type="nucleotide sequence ID" value="NZ_BAAADO010000006.1"/>
</dbReference>
<name>A0ABN1BLB0_9BACI</name>
<accession>A0ABN1BLB0</accession>
<organism evidence="2 3">
    <name type="scientific">Salinibacillus aidingensis</name>
    <dbReference type="NCBI Taxonomy" id="237684"/>
    <lineage>
        <taxon>Bacteria</taxon>
        <taxon>Bacillati</taxon>
        <taxon>Bacillota</taxon>
        <taxon>Bacilli</taxon>
        <taxon>Bacillales</taxon>
        <taxon>Bacillaceae</taxon>
        <taxon>Salinibacillus</taxon>
    </lineage>
</organism>
<feature type="transmembrane region" description="Helical" evidence="1">
    <location>
        <begin position="45"/>
        <end position="64"/>
    </location>
</feature>
<gene>
    <name evidence="2" type="ORF">GCM10008986_29700</name>
</gene>
<evidence type="ECO:0008006" key="4">
    <source>
        <dbReference type="Google" id="ProtNLM"/>
    </source>
</evidence>
<comment type="caution">
    <text evidence="2">The sequence shown here is derived from an EMBL/GenBank/DDBJ whole genome shotgun (WGS) entry which is preliminary data.</text>
</comment>
<proteinExistence type="predicted"/>
<feature type="transmembrane region" description="Helical" evidence="1">
    <location>
        <begin position="157"/>
        <end position="173"/>
    </location>
</feature>
<feature type="transmembrane region" description="Helical" evidence="1">
    <location>
        <begin position="122"/>
        <end position="150"/>
    </location>
</feature>
<protein>
    <recommendedName>
        <fullName evidence="4">ABC-2 type transport system permease protein</fullName>
    </recommendedName>
</protein>
<dbReference type="Proteomes" id="UP001500880">
    <property type="component" value="Unassembled WGS sequence"/>
</dbReference>
<dbReference type="EMBL" id="BAAADO010000006">
    <property type="protein sequence ID" value="GAA0500427.1"/>
    <property type="molecule type" value="Genomic_DNA"/>
</dbReference>
<keyword evidence="1" id="KW-1133">Transmembrane helix</keyword>
<keyword evidence="3" id="KW-1185">Reference proteome</keyword>
<evidence type="ECO:0000313" key="2">
    <source>
        <dbReference type="EMBL" id="GAA0500427.1"/>
    </source>
</evidence>
<reference evidence="2 3" key="1">
    <citation type="journal article" date="2019" name="Int. J. Syst. Evol. Microbiol.">
        <title>The Global Catalogue of Microorganisms (GCM) 10K type strain sequencing project: providing services to taxonomists for standard genome sequencing and annotation.</title>
        <authorList>
            <consortium name="The Broad Institute Genomics Platform"/>
            <consortium name="The Broad Institute Genome Sequencing Center for Infectious Disease"/>
            <person name="Wu L."/>
            <person name="Ma J."/>
        </authorList>
    </citation>
    <scope>NUCLEOTIDE SEQUENCE [LARGE SCALE GENOMIC DNA]</scope>
    <source>
        <strain evidence="2 3">JCM 12389</strain>
    </source>
</reference>
<keyword evidence="1" id="KW-0472">Membrane</keyword>
<feature type="transmembrane region" description="Helical" evidence="1">
    <location>
        <begin position="227"/>
        <end position="245"/>
    </location>
</feature>
<feature type="transmembrane region" description="Helical" evidence="1">
    <location>
        <begin position="21"/>
        <end position="39"/>
    </location>
</feature>
<evidence type="ECO:0000313" key="3">
    <source>
        <dbReference type="Proteomes" id="UP001500880"/>
    </source>
</evidence>